<dbReference type="Proteomes" id="UP001595740">
    <property type="component" value="Unassembled WGS sequence"/>
</dbReference>
<name>A0ABV7RT50_9GAMM</name>
<comment type="caution">
    <text evidence="1">The sequence shown here is derived from an EMBL/GenBank/DDBJ whole genome shotgun (WGS) entry which is preliminary data.</text>
</comment>
<reference evidence="2" key="1">
    <citation type="journal article" date="2019" name="Int. J. Syst. Evol. Microbiol.">
        <title>The Global Catalogue of Microorganisms (GCM) 10K type strain sequencing project: providing services to taxonomists for standard genome sequencing and annotation.</title>
        <authorList>
            <consortium name="The Broad Institute Genomics Platform"/>
            <consortium name="The Broad Institute Genome Sequencing Center for Infectious Disease"/>
            <person name="Wu L."/>
            <person name="Ma J."/>
        </authorList>
    </citation>
    <scope>NUCLEOTIDE SEQUENCE [LARGE SCALE GENOMIC DNA]</scope>
    <source>
        <strain evidence="2">KCTC 42875</strain>
    </source>
</reference>
<proteinExistence type="predicted"/>
<keyword evidence="2" id="KW-1185">Reference proteome</keyword>
<gene>
    <name evidence="1" type="ORF">ACFOLC_15110</name>
</gene>
<evidence type="ECO:0000313" key="2">
    <source>
        <dbReference type="Proteomes" id="UP001595740"/>
    </source>
</evidence>
<accession>A0ABV7RT50</accession>
<protein>
    <submittedName>
        <fullName evidence="1">Uncharacterized protein</fullName>
    </submittedName>
</protein>
<organism evidence="1 2">
    <name type="scientific">Lysobacter cavernae</name>
    <dbReference type="NCBI Taxonomy" id="1685901"/>
    <lineage>
        <taxon>Bacteria</taxon>
        <taxon>Pseudomonadati</taxon>
        <taxon>Pseudomonadota</taxon>
        <taxon>Gammaproteobacteria</taxon>
        <taxon>Lysobacterales</taxon>
        <taxon>Lysobacteraceae</taxon>
        <taxon>Lysobacter</taxon>
    </lineage>
</organism>
<dbReference type="RefSeq" id="WP_386760093.1">
    <property type="nucleotide sequence ID" value="NZ_JBHRXK010000009.1"/>
</dbReference>
<sequence length="222" mass="21873">MVDGVLVDDATLATVTGKYLGNDMLVGLRVDLVSHWRGPDGSQASAGGTLQVERTATGFNVQIDSHSDAVAGDPAAATAAANASAVGGDGLAVNGIGQVVQIAGDGNRMSNVASISFRPMAMAGGDFNGAAHSSHSAGATTAVVSFSGGGVQVGVNGPGGFVGQSLNAGGDGGIAQAARIAGNDQVGGNWMHLQMLTTGLPAHCLQQLGVQQALAGMQQLPR</sequence>
<dbReference type="EMBL" id="JBHRXK010000009">
    <property type="protein sequence ID" value="MFC3552333.1"/>
    <property type="molecule type" value="Genomic_DNA"/>
</dbReference>
<evidence type="ECO:0000313" key="1">
    <source>
        <dbReference type="EMBL" id="MFC3552333.1"/>
    </source>
</evidence>